<dbReference type="Gene3D" id="3.20.20.80">
    <property type="entry name" value="Glycosidases"/>
    <property type="match status" value="1"/>
</dbReference>
<reference evidence="7" key="1">
    <citation type="submission" date="2015-06" db="EMBL/GenBank/DDBJ databases">
        <title>In silico and expression analysis of two novel chitinase-like proteins in the banana weevil, Cosmopolites sordidus midgut transcriptome.</title>
        <authorList>
            <person name="Valencia Jimenez A."/>
            <person name="Wang H."/>
            <person name="Soto Giraldo A."/>
            <person name="Arboleda J.W."/>
            <person name="Siegfried B."/>
        </authorList>
    </citation>
    <scope>NUCLEOTIDE SEQUENCE</scope>
    <source>
        <strain evidence="7">A</strain>
    </source>
</reference>
<protein>
    <submittedName>
        <fullName evidence="7">Chitinase 1</fullName>
    </submittedName>
</protein>
<dbReference type="Pfam" id="PF00704">
    <property type="entry name" value="Glyco_hydro_18"/>
    <property type="match status" value="1"/>
</dbReference>
<organism evidence="7">
    <name type="scientific">Cosmopolites sordidus</name>
    <name type="common">banana borer</name>
    <dbReference type="NCBI Taxonomy" id="206492"/>
    <lineage>
        <taxon>Eukaryota</taxon>
        <taxon>Metazoa</taxon>
        <taxon>Ecdysozoa</taxon>
        <taxon>Arthropoda</taxon>
        <taxon>Hexapoda</taxon>
        <taxon>Insecta</taxon>
        <taxon>Pterygota</taxon>
        <taxon>Neoptera</taxon>
        <taxon>Endopterygota</taxon>
        <taxon>Coleoptera</taxon>
        <taxon>Polyphaga</taxon>
        <taxon>Cucujiformia</taxon>
        <taxon>Curculionidae</taxon>
        <taxon>Dryophthorinae</taxon>
        <taxon>Cosmopolites</taxon>
    </lineage>
</organism>
<keyword evidence="1 4" id="KW-0378">Hydrolase</keyword>
<accession>A0A1B1WXK3</accession>
<feature type="domain" description="GH18" evidence="6">
    <location>
        <begin position="1"/>
        <end position="260"/>
    </location>
</feature>
<dbReference type="SUPFAM" id="SSF51445">
    <property type="entry name" value="(Trans)glycosidases"/>
    <property type="match status" value="1"/>
</dbReference>
<dbReference type="PROSITE" id="PS51910">
    <property type="entry name" value="GH18_2"/>
    <property type="match status" value="1"/>
</dbReference>
<evidence type="ECO:0000256" key="5">
    <source>
        <dbReference type="RuleBase" id="RU004453"/>
    </source>
</evidence>
<comment type="similarity">
    <text evidence="5">Belongs to the glycosyl hydrolase 18 family.</text>
</comment>
<evidence type="ECO:0000313" key="7">
    <source>
        <dbReference type="EMBL" id="ANW69903.1"/>
    </source>
</evidence>
<dbReference type="SMART" id="SM00636">
    <property type="entry name" value="Glyco_18"/>
    <property type="match status" value="1"/>
</dbReference>
<dbReference type="GO" id="GO:0005576">
    <property type="term" value="C:extracellular region"/>
    <property type="evidence" value="ECO:0007669"/>
    <property type="project" value="TreeGrafter"/>
</dbReference>
<dbReference type="PANTHER" id="PTHR11177">
    <property type="entry name" value="CHITINASE"/>
    <property type="match status" value="1"/>
</dbReference>
<evidence type="ECO:0000256" key="3">
    <source>
        <dbReference type="ARBA" id="ARBA00023295"/>
    </source>
</evidence>
<dbReference type="PROSITE" id="PS01095">
    <property type="entry name" value="GH18_1"/>
    <property type="match status" value="1"/>
</dbReference>
<dbReference type="AlphaFoldDB" id="A0A1B1WXK3"/>
<dbReference type="Gene3D" id="3.10.50.10">
    <property type="match status" value="1"/>
</dbReference>
<dbReference type="GO" id="GO:0004568">
    <property type="term" value="F:chitinase activity"/>
    <property type="evidence" value="ECO:0007669"/>
    <property type="project" value="UniProtKB-ARBA"/>
</dbReference>
<dbReference type="InterPro" id="IPR017853">
    <property type="entry name" value="GH"/>
</dbReference>
<dbReference type="InterPro" id="IPR011583">
    <property type="entry name" value="Chitinase_II/V-like_cat"/>
</dbReference>
<evidence type="ECO:0000259" key="6">
    <source>
        <dbReference type="PROSITE" id="PS51910"/>
    </source>
</evidence>
<dbReference type="GO" id="GO:0008061">
    <property type="term" value="F:chitin binding"/>
    <property type="evidence" value="ECO:0007669"/>
    <property type="project" value="InterPro"/>
</dbReference>
<dbReference type="InterPro" id="IPR001579">
    <property type="entry name" value="Glyco_hydro_18_chit_AS"/>
</dbReference>
<evidence type="ECO:0000256" key="2">
    <source>
        <dbReference type="ARBA" id="ARBA00023157"/>
    </source>
</evidence>
<proteinExistence type="evidence at transcript level"/>
<dbReference type="InterPro" id="IPR029070">
    <property type="entry name" value="Chitinase_insertion_sf"/>
</dbReference>
<dbReference type="FunFam" id="3.10.50.10:FF:000001">
    <property type="entry name" value="Chitinase 3-like 1"/>
    <property type="match status" value="1"/>
</dbReference>
<dbReference type="InterPro" id="IPR001223">
    <property type="entry name" value="Glyco_hydro18_cat"/>
</dbReference>
<dbReference type="SUPFAM" id="SSF54556">
    <property type="entry name" value="Chitinase insertion domain"/>
    <property type="match status" value="1"/>
</dbReference>
<dbReference type="GO" id="GO:0005975">
    <property type="term" value="P:carbohydrate metabolic process"/>
    <property type="evidence" value="ECO:0007669"/>
    <property type="project" value="InterPro"/>
</dbReference>
<dbReference type="InterPro" id="IPR050314">
    <property type="entry name" value="Glycosyl_Hydrlase_18"/>
</dbReference>
<dbReference type="PANTHER" id="PTHR11177:SF360">
    <property type="entry name" value="CHITINASE 4-RELATED"/>
    <property type="match status" value="1"/>
</dbReference>
<keyword evidence="2" id="KW-1015">Disulfide bond</keyword>
<name>A0A1B1WXK3_9CUCU</name>
<keyword evidence="3 4" id="KW-0326">Glycosidase</keyword>
<dbReference type="GO" id="GO:0006032">
    <property type="term" value="P:chitin catabolic process"/>
    <property type="evidence" value="ECO:0007669"/>
    <property type="project" value="TreeGrafter"/>
</dbReference>
<evidence type="ECO:0000256" key="4">
    <source>
        <dbReference type="RuleBase" id="RU000489"/>
    </source>
</evidence>
<dbReference type="EMBL" id="KT236101">
    <property type="protein sequence ID" value="ANW69903.1"/>
    <property type="molecule type" value="mRNA"/>
</dbReference>
<evidence type="ECO:0000256" key="1">
    <source>
        <dbReference type="ARBA" id="ARBA00022801"/>
    </source>
</evidence>
<sequence>MVAFIDKHGFDGFDFDWEYPARRDSNNTEDKQNFILMLQELKAAFEPKGYILSAAVNSAKRNIDISYDVPALSKVLDHINVMAYDFHGDFDDYVGHHTLMYSSEIDADYNNSDWNINDGINYWLEQGADPAKINFGIATLGTFTLEDPSNTALYAPIKSGGAPGPYTRIEGVLGYNEICELHPDVPDIYDDDQKVYHKVIGDQWIGYDNAEAIAYKVEYALSKNLGGFMVWSFDTDDFLGLCGGGRYPLINSIKTTLKKNGY</sequence>